<proteinExistence type="predicted"/>
<dbReference type="AlphaFoldDB" id="A0A2P2NRK4"/>
<protein>
    <submittedName>
        <fullName evidence="1">Uncharacterized protein</fullName>
    </submittedName>
</protein>
<name>A0A2P2NRK4_RHIMU</name>
<dbReference type="EMBL" id="GGEC01064658">
    <property type="protein sequence ID" value="MBX45142.1"/>
    <property type="molecule type" value="Transcribed_RNA"/>
</dbReference>
<organism evidence="1">
    <name type="scientific">Rhizophora mucronata</name>
    <name type="common">Asiatic mangrove</name>
    <dbReference type="NCBI Taxonomy" id="61149"/>
    <lineage>
        <taxon>Eukaryota</taxon>
        <taxon>Viridiplantae</taxon>
        <taxon>Streptophyta</taxon>
        <taxon>Embryophyta</taxon>
        <taxon>Tracheophyta</taxon>
        <taxon>Spermatophyta</taxon>
        <taxon>Magnoliopsida</taxon>
        <taxon>eudicotyledons</taxon>
        <taxon>Gunneridae</taxon>
        <taxon>Pentapetalae</taxon>
        <taxon>rosids</taxon>
        <taxon>fabids</taxon>
        <taxon>Malpighiales</taxon>
        <taxon>Rhizophoraceae</taxon>
        <taxon>Rhizophora</taxon>
    </lineage>
</organism>
<reference evidence="1" key="1">
    <citation type="submission" date="2018-02" db="EMBL/GenBank/DDBJ databases">
        <title>Rhizophora mucronata_Transcriptome.</title>
        <authorList>
            <person name="Meera S.P."/>
            <person name="Sreeshan A."/>
            <person name="Augustine A."/>
        </authorList>
    </citation>
    <scope>NUCLEOTIDE SEQUENCE</scope>
    <source>
        <tissue evidence="1">Leaf</tissue>
    </source>
</reference>
<evidence type="ECO:0000313" key="1">
    <source>
        <dbReference type="EMBL" id="MBX45142.1"/>
    </source>
</evidence>
<accession>A0A2P2NRK4</accession>
<sequence length="35" mass="4085">MSVHVSMRCEFLIFPLINCFKLYQDPLGIVNQSKI</sequence>